<reference evidence="1 2" key="1">
    <citation type="submission" date="2019-07" db="EMBL/GenBank/DDBJ databases">
        <title>Whole genome shotgun sequence of Enterococcus mundtii NBRC 100490.</title>
        <authorList>
            <person name="Hosoyama A."/>
            <person name="Uohara A."/>
            <person name="Ohji S."/>
            <person name="Ichikawa N."/>
        </authorList>
    </citation>
    <scope>NUCLEOTIDE SEQUENCE [LARGE SCALE GENOMIC DNA]</scope>
    <source>
        <strain evidence="1 2">NBRC 100490</strain>
    </source>
</reference>
<keyword evidence="2" id="KW-1185">Reference proteome</keyword>
<evidence type="ECO:0008006" key="3">
    <source>
        <dbReference type="Google" id="ProtNLM"/>
    </source>
</evidence>
<evidence type="ECO:0000313" key="1">
    <source>
        <dbReference type="EMBL" id="GEL80414.1"/>
    </source>
</evidence>
<proteinExistence type="predicted"/>
<sequence>MNFIENSNNSPKFSQLCEGQGRPVKEQTIEKNHLSVDGNNDFLHMCVQEEKFSQLHQISFVLPSSDVLVSRHIGHDHWD</sequence>
<accession>A0ABQ0VD81</accession>
<comment type="caution">
    <text evidence="1">The sequence shown here is derived from an EMBL/GenBank/DDBJ whole genome shotgun (WGS) entry which is preliminary data.</text>
</comment>
<gene>
    <name evidence="1" type="ORF">EMU01_15580</name>
</gene>
<name>A0ABQ0VD81_ENTMU</name>
<dbReference type="Proteomes" id="UP000321175">
    <property type="component" value="Unassembled WGS sequence"/>
</dbReference>
<evidence type="ECO:0000313" key="2">
    <source>
        <dbReference type="Proteomes" id="UP000321175"/>
    </source>
</evidence>
<dbReference type="EMBL" id="BJWA01000009">
    <property type="protein sequence ID" value="GEL80414.1"/>
    <property type="molecule type" value="Genomic_DNA"/>
</dbReference>
<protein>
    <recommendedName>
        <fullName evidence="3">AraC family transcriptional regulator</fullName>
    </recommendedName>
</protein>
<organism evidence="1 2">
    <name type="scientific">Enterococcus mundtii</name>
    <dbReference type="NCBI Taxonomy" id="53346"/>
    <lineage>
        <taxon>Bacteria</taxon>
        <taxon>Bacillati</taxon>
        <taxon>Bacillota</taxon>
        <taxon>Bacilli</taxon>
        <taxon>Lactobacillales</taxon>
        <taxon>Enterococcaceae</taxon>
        <taxon>Enterococcus</taxon>
    </lineage>
</organism>